<name>A0A968KW66_9SPIO</name>
<dbReference type="AlphaFoldDB" id="A0A968KW66"/>
<accession>A0A968KW66</accession>
<sequence>MRVSLSVTLEKGENNEQLISAHFDVDDNIVNLDKETYHMLLSAVTSQMLMLKAAETQAIVVDSLKESLQNGINGIIVAFEKMAQAVPQERFDAAIAAAHARMREERTPPEA</sequence>
<evidence type="ECO:0000313" key="1">
    <source>
        <dbReference type="EMBL" id="NIZ68857.1"/>
    </source>
</evidence>
<gene>
    <name evidence="1" type="ORF">HCT48_01300</name>
</gene>
<comment type="caution">
    <text evidence="1">The sequence shown here is derived from an EMBL/GenBank/DDBJ whole genome shotgun (WGS) entry which is preliminary data.</text>
</comment>
<keyword evidence="2" id="KW-1185">Reference proteome</keyword>
<dbReference type="EMBL" id="JAATLM010000001">
    <property type="protein sequence ID" value="NIZ68857.1"/>
    <property type="molecule type" value="Genomic_DNA"/>
</dbReference>
<evidence type="ECO:0000313" key="2">
    <source>
        <dbReference type="Proteomes" id="UP000778951"/>
    </source>
</evidence>
<protein>
    <submittedName>
        <fullName evidence="1">Uncharacterized protein</fullName>
    </submittedName>
</protein>
<organism evidence="1 2">
    <name type="scientific">Entomospira culicis</name>
    <dbReference type="NCBI Taxonomy" id="2719989"/>
    <lineage>
        <taxon>Bacteria</taxon>
        <taxon>Pseudomonadati</taxon>
        <taxon>Spirochaetota</taxon>
        <taxon>Spirochaetia</taxon>
        <taxon>Spirochaetales</taxon>
        <taxon>Spirochaetaceae</taxon>
        <taxon>Entomospira</taxon>
    </lineage>
</organism>
<dbReference type="RefSeq" id="WP_167694972.1">
    <property type="nucleotide sequence ID" value="NZ_CP118181.1"/>
</dbReference>
<proteinExistence type="predicted"/>
<dbReference type="Proteomes" id="UP000778951">
    <property type="component" value="Unassembled WGS sequence"/>
</dbReference>
<reference evidence="1" key="1">
    <citation type="submission" date="2020-03" db="EMBL/GenBank/DDBJ databases">
        <title>Spirochaetal bacteria isolated from arthropods constitute a novel genus Entomospira genus novum within the order Spirochaetales.</title>
        <authorList>
            <person name="Grana-Miraglia L."/>
            <person name="Sikutova S."/>
            <person name="Fingerle V."/>
            <person name="Sing A."/>
            <person name="Castillo-Ramirez S."/>
            <person name="Margos G."/>
            <person name="Rudolf I."/>
        </authorList>
    </citation>
    <scope>NUCLEOTIDE SEQUENCE</scope>
    <source>
        <strain evidence="1">BR149</strain>
    </source>
</reference>